<feature type="compositionally biased region" description="Basic residues" evidence="1">
    <location>
        <begin position="26"/>
        <end position="44"/>
    </location>
</feature>
<gene>
    <name evidence="2" type="ORF">SVIM_LOCUS410873</name>
</gene>
<dbReference type="AlphaFoldDB" id="A0A6N2MRB4"/>
<protein>
    <submittedName>
        <fullName evidence="2">Uncharacterized protein</fullName>
    </submittedName>
</protein>
<accession>A0A6N2MRB4</accession>
<feature type="region of interest" description="Disordered" evidence="1">
    <location>
        <begin position="1"/>
        <end position="82"/>
    </location>
</feature>
<sequence>MASDSDASRRKHRGSSPDDEVEKPSKRQKHRHHHHRHHRHRSKKHGGDTKQGDAEVAPLTLPPPVPVAHSNRADNDDVEEGEILEEEGFSGVDFKANELREEITDSQNLAMD</sequence>
<evidence type="ECO:0000313" key="2">
    <source>
        <dbReference type="EMBL" id="VFU56926.1"/>
    </source>
</evidence>
<name>A0A6N2MRB4_SALVM</name>
<proteinExistence type="predicted"/>
<reference evidence="2" key="1">
    <citation type="submission" date="2019-03" db="EMBL/GenBank/DDBJ databases">
        <authorList>
            <person name="Mank J."/>
            <person name="Almeida P."/>
        </authorList>
    </citation>
    <scope>NUCLEOTIDE SEQUENCE</scope>
    <source>
        <strain evidence="2">78183</strain>
    </source>
</reference>
<evidence type="ECO:0000256" key="1">
    <source>
        <dbReference type="SAM" id="MobiDB-lite"/>
    </source>
</evidence>
<organism evidence="2">
    <name type="scientific">Salix viminalis</name>
    <name type="common">Common osier</name>
    <name type="synonym">Basket willow</name>
    <dbReference type="NCBI Taxonomy" id="40686"/>
    <lineage>
        <taxon>Eukaryota</taxon>
        <taxon>Viridiplantae</taxon>
        <taxon>Streptophyta</taxon>
        <taxon>Embryophyta</taxon>
        <taxon>Tracheophyta</taxon>
        <taxon>Spermatophyta</taxon>
        <taxon>Magnoliopsida</taxon>
        <taxon>eudicotyledons</taxon>
        <taxon>Gunneridae</taxon>
        <taxon>Pentapetalae</taxon>
        <taxon>rosids</taxon>
        <taxon>fabids</taxon>
        <taxon>Malpighiales</taxon>
        <taxon>Salicaceae</taxon>
        <taxon>Saliceae</taxon>
        <taxon>Salix</taxon>
    </lineage>
</organism>
<dbReference type="EMBL" id="CAADRP010001930">
    <property type="protein sequence ID" value="VFU56926.1"/>
    <property type="molecule type" value="Genomic_DNA"/>
</dbReference>